<keyword evidence="11" id="KW-0496">Mitochondrion</keyword>
<keyword evidence="9" id="KW-0249">Electron transport</keyword>
<evidence type="ECO:0000256" key="12">
    <source>
        <dbReference type="ARBA" id="ARBA00023136"/>
    </source>
</evidence>
<evidence type="ECO:0000256" key="3">
    <source>
        <dbReference type="ARBA" id="ARBA00005667"/>
    </source>
</evidence>
<dbReference type="PANTHER" id="PTHR15082:SF2">
    <property type="entry name" value="NADH DEHYDROGENASE [UBIQUINONE] 1 BETA SUBCOMPLEX SUBUNIT 3"/>
    <property type="match status" value="1"/>
</dbReference>
<dbReference type="GO" id="GO:0005743">
    <property type="term" value="C:mitochondrial inner membrane"/>
    <property type="evidence" value="ECO:0007669"/>
    <property type="project" value="UniProtKB-SubCell"/>
</dbReference>
<gene>
    <name evidence="15" type="ORF">GE061_004867</name>
</gene>
<dbReference type="GO" id="GO:0032981">
    <property type="term" value="P:mitochondrial respiratory chain complex I assembly"/>
    <property type="evidence" value="ECO:0007669"/>
    <property type="project" value="TreeGrafter"/>
</dbReference>
<name>A0A6A4J288_APOLU</name>
<evidence type="ECO:0000256" key="7">
    <source>
        <dbReference type="ARBA" id="ARBA00022692"/>
    </source>
</evidence>
<dbReference type="EMBL" id="WIXP02000012">
    <property type="protein sequence ID" value="KAF6202466.1"/>
    <property type="molecule type" value="Genomic_DNA"/>
</dbReference>
<keyword evidence="12" id="KW-0472">Membrane</keyword>
<dbReference type="OrthoDB" id="521512at2759"/>
<evidence type="ECO:0000256" key="10">
    <source>
        <dbReference type="ARBA" id="ARBA00022989"/>
    </source>
</evidence>
<evidence type="ECO:0000256" key="8">
    <source>
        <dbReference type="ARBA" id="ARBA00022792"/>
    </source>
</evidence>
<reference evidence="15" key="1">
    <citation type="journal article" date="2021" name="Mol. Ecol. Resour.">
        <title>Apolygus lucorum genome provides insights into omnivorousness and mesophyll feeding.</title>
        <authorList>
            <person name="Liu Y."/>
            <person name="Liu H."/>
            <person name="Wang H."/>
            <person name="Huang T."/>
            <person name="Liu B."/>
            <person name="Yang B."/>
            <person name="Yin L."/>
            <person name="Li B."/>
            <person name="Zhang Y."/>
            <person name="Zhang S."/>
            <person name="Jiang F."/>
            <person name="Zhang X."/>
            <person name="Ren Y."/>
            <person name="Wang B."/>
            <person name="Wang S."/>
            <person name="Lu Y."/>
            <person name="Wu K."/>
            <person name="Fan W."/>
            <person name="Wang G."/>
        </authorList>
    </citation>
    <scope>NUCLEOTIDE SEQUENCE</scope>
    <source>
        <strain evidence="15">12Hb</strain>
    </source>
</reference>
<keyword evidence="6" id="KW-0679">Respiratory chain</keyword>
<keyword evidence="8" id="KW-0999">Mitochondrion inner membrane</keyword>
<proteinExistence type="inferred from homology"/>
<evidence type="ECO:0000256" key="1">
    <source>
        <dbReference type="ARBA" id="ARBA00003195"/>
    </source>
</evidence>
<sequence length="101" mass="11657">MGGDHHGHGLGERAKIPDWTKYKVEDCPELVRYRDNLALKGLKDPWIRNEAWRFDRKEFGTVRSRALLTFRGLKWGVLATIIVVGIEKGLNYGKDDHHGHH</sequence>
<keyword evidence="10" id="KW-1133">Transmembrane helix</keyword>
<keyword evidence="5" id="KW-0813">Transport</keyword>
<protein>
    <recommendedName>
        <fullName evidence="4">NADH dehydrogenase [ubiquinone] 1 beta subcomplex subunit 3</fullName>
    </recommendedName>
    <alternativeName>
        <fullName evidence="13">Complex I-B12</fullName>
    </alternativeName>
    <alternativeName>
        <fullName evidence="14">NADH-ubiquinone oxidoreductase B12 subunit</fullName>
    </alternativeName>
</protein>
<comment type="similarity">
    <text evidence="3">Belongs to the complex I NDUFB3 subunit family.</text>
</comment>
<evidence type="ECO:0000256" key="5">
    <source>
        <dbReference type="ARBA" id="ARBA00022448"/>
    </source>
</evidence>
<evidence type="ECO:0000256" key="14">
    <source>
        <dbReference type="ARBA" id="ARBA00032688"/>
    </source>
</evidence>
<dbReference type="GO" id="GO:0022900">
    <property type="term" value="P:electron transport chain"/>
    <property type="evidence" value="ECO:0007669"/>
    <property type="project" value="InterPro"/>
</dbReference>
<accession>A0A6A4J288</accession>
<evidence type="ECO:0000313" key="16">
    <source>
        <dbReference type="Proteomes" id="UP000466442"/>
    </source>
</evidence>
<comment type="caution">
    <text evidence="15">The sequence shown here is derived from an EMBL/GenBank/DDBJ whole genome shotgun (WGS) entry which is preliminary data.</text>
</comment>
<dbReference type="PANTHER" id="PTHR15082">
    <property type="entry name" value="NADH-UBIQUINONE OXIDOREDUCTASE B12 SUBUNIT"/>
    <property type="match status" value="1"/>
</dbReference>
<evidence type="ECO:0000256" key="4">
    <source>
        <dbReference type="ARBA" id="ARBA00018680"/>
    </source>
</evidence>
<evidence type="ECO:0000256" key="9">
    <source>
        <dbReference type="ARBA" id="ARBA00022982"/>
    </source>
</evidence>
<dbReference type="Pfam" id="PF08122">
    <property type="entry name" value="NDUF_B12"/>
    <property type="match status" value="1"/>
</dbReference>
<keyword evidence="16" id="KW-1185">Reference proteome</keyword>
<evidence type="ECO:0000313" key="15">
    <source>
        <dbReference type="EMBL" id="KAF6202466.1"/>
    </source>
</evidence>
<evidence type="ECO:0000256" key="6">
    <source>
        <dbReference type="ARBA" id="ARBA00022660"/>
    </source>
</evidence>
<organism evidence="15 16">
    <name type="scientific">Apolygus lucorum</name>
    <name type="common">Small green plant bug</name>
    <name type="synonym">Lygocoris lucorum</name>
    <dbReference type="NCBI Taxonomy" id="248454"/>
    <lineage>
        <taxon>Eukaryota</taxon>
        <taxon>Metazoa</taxon>
        <taxon>Ecdysozoa</taxon>
        <taxon>Arthropoda</taxon>
        <taxon>Hexapoda</taxon>
        <taxon>Insecta</taxon>
        <taxon>Pterygota</taxon>
        <taxon>Neoptera</taxon>
        <taxon>Paraneoptera</taxon>
        <taxon>Hemiptera</taxon>
        <taxon>Heteroptera</taxon>
        <taxon>Panheteroptera</taxon>
        <taxon>Cimicomorpha</taxon>
        <taxon>Miridae</taxon>
        <taxon>Mirini</taxon>
        <taxon>Apolygus</taxon>
    </lineage>
</organism>
<dbReference type="AlphaFoldDB" id="A0A6A4J288"/>
<evidence type="ECO:0000256" key="11">
    <source>
        <dbReference type="ARBA" id="ARBA00023128"/>
    </source>
</evidence>
<comment type="subcellular location">
    <subcellularLocation>
        <location evidence="2">Mitochondrion inner membrane</location>
        <topology evidence="2">Single-pass membrane protein</topology>
        <orientation evidence="2">Matrix side</orientation>
    </subcellularLocation>
</comment>
<evidence type="ECO:0000256" key="13">
    <source>
        <dbReference type="ARBA" id="ARBA00030217"/>
    </source>
</evidence>
<keyword evidence="7" id="KW-0812">Transmembrane</keyword>
<dbReference type="InterPro" id="IPR012576">
    <property type="entry name" value="NDUFB3"/>
</dbReference>
<comment type="function">
    <text evidence="1">Accessory subunit of the mitochondrial membrane respiratory chain NADH dehydrogenase (Complex I), that is believed not to be involved in catalysis. Complex I functions in the transfer of electrons from NADH to the respiratory chain. The immediate electron acceptor for the enzyme is believed to be ubiquinone.</text>
</comment>
<dbReference type="Proteomes" id="UP000466442">
    <property type="component" value="Linkage Group LG12"/>
</dbReference>
<evidence type="ECO:0000256" key="2">
    <source>
        <dbReference type="ARBA" id="ARBA00004298"/>
    </source>
</evidence>